<evidence type="ECO:0000256" key="1">
    <source>
        <dbReference type="ARBA" id="ARBA00004479"/>
    </source>
</evidence>
<accession>A0A8T0INI7</accession>
<dbReference type="FunFam" id="1.10.510.10:FF:000590">
    <property type="entry name" value="PR5-like receptor kinase"/>
    <property type="match status" value="1"/>
</dbReference>
<evidence type="ECO:0000256" key="12">
    <source>
        <dbReference type="ARBA" id="ARBA00023136"/>
    </source>
</evidence>
<reference evidence="18" key="1">
    <citation type="submission" date="2020-06" db="EMBL/GenBank/DDBJ databases">
        <title>WGS assembly of Ceratodon purpureus strain R40.</title>
        <authorList>
            <person name="Carey S.B."/>
            <person name="Jenkins J."/>
            <person name="Shu S."/>
            <person name="Lovell J.T."/>
            <person name="Sreedasyam A."/>
            <person name="Maumus F."/>
            <person name="Tiley G.P."/>
            <person name="Fernandez-Pozo N."/>
            <person name="Barry K."/>
            <person name="Chen C."/>
            <person name="Wang M."/>
            <person name="Lipzen A."/>
            <person name="Daum C."/>
            <person name="Saski C.A."/>
            <person name="Payton A.C."/>
            <person name="Mcbreen J.C."/>
            <person name="Conrad R.E."/>
            <person name="Kollar L.M."/>
            <person name="Olsson S."/>
            <person name="Huttunen S."/>
            <person name="Landis J.B."/>
            <person name="Wickett N.J."/>
            <person name="Johnson M.G."/>
            <person name="Rensing S.A."/>
            <person name="Grimwood J."/>
            <person name="Schmutz J."/>
            <person name="Mcdaniel S.F."/>
        </authorList>
    </citation>
    <scope>NUCLEOTIDE SEQUENCE</scope>
    <source>
        <strain evidence="18">R40</strain>
    </source>
</reference>
<dbReference type="Gene3D" id="1.10.510.10">
    <property type="entry name" value="Transferase(Phosphotransferase) domain 1"/>
    <property type="match status" value="1"/>
</dbReference>
<dbReference type="InterPro" id="IPR011009">
    <property type="entry name" value="Kinase-like_dom_sf"/>
</dbReference>
<feature type="region of interest" description="Disordered" evidence="15">
    <location>
        <begin position="811"/>
        <end position="856"/>
    </location>
</feature>
<keyword evidence="19" id="KW-1185">Reference proteome</keyword>
<dbReference type="Proteomes" id="UP000822688">
    <property type="component" value="Chromosome 3"/>
</dbReference>
<dbReference type="EMBL" id="CM026423">
    <property type="protein sequence ID" value="KAG0584549.1"/>
    <property type="molecule type" value="Genomic_DNA"/>
</dbReference>
<evidence type="ECO:0000256" key="4">
    <source>
        <dbReference type="ARBA" id="ARBA00022679"/>
    </source>
</evidence>
<dbReference type="PANTHER" id="PTHR48006">
    <property type="entry name" value="LEUCINE-RICH REPEAT-CONTAINING PROTEIN DDB_G0281931-RELATED"/>
    <property type="match status" value="1"/>
</dbReference>
<dbReference type="Gene3D" id="3.80.10.10">
    <property type="entry name" value="Ribonuclease Inhibitor"/>
    <property type="match status" value="1"/>
</dbReference>
<dbReference type="InterPro" id="IPR032675">
    <property type="entry name" value="LRR_dom_sf"/>
</dbReference>
<keyword evidence="10 14" id="KW-0067">ATP-binding</keyword>
<dbReference type="GO" id="GO:0016020">
    <property type="term" value="C:membrane"/>
    <property type="evidence" value="ECO:0007669"/>
    <property type="project" value="UniProtKB-SubCell"/>
</dbReference>
<keyword evidence="9" id="KW-0418">Kinase</keyword>
<dbReference type="CDD" id="cd14066">
    <property type="entry name" value="STKc_IRAK"/>
    <property type="match status" value="1"/>
</dbReference>
<keyword evidence="12 16" id="KW-0472">Membrane</keyword>
<evidence type="ECO:0000313" key="18">
    <source>
        <dbReference type="EMBL" id="KAG0584549.1"/>
    </source>
</evidence>
<evidence type="ECO:0000256" key="9">
    <source>
        <dbReference type="ARBA" id="ARBA00022777"/>
    </source>
</evidence>
<sequence>MVDMYWGVKRRQWSEQLSKLGLSVLVLHLVLGSGSFVDCAFNIYSQQSLDALQAMWGAWNASTPDLSSNLAGWSSDETNFTSIYPCQSLNSADATIPNWRGVFCLKTNCNSTSGDCNVEIIGLTLQNASIVGTLPPDIGNMSSLTTLELTGNPGLTGPVPGTFGGTWLNILDVHDNGFTGPVPDLSGSWNLLQLDLSGNKLTGEFPFTQLSTMDYLQILSIGGNRLIGEIPAYAFTNKTELQKLDISDNNFTGTLPPLNRMQKFLSYLDVSGNQFEGPLPDLRGFKALRYVNLGRNRFTGTSNLLDILNLTTSALAVVDLSHNRLAGPLPSWNASSLGSIQELYLDNNTLSGILDIPRMYALGLLQAKHSADNSTQKLRIMSLSNNSIEHVIFDPNVIDKVATVFILQGNPYCDKYDSGDDGQRCYCTQVCFVTPAKTDSRKIIIIAIVSSVLAVALILLVIVGAILYKNRRYKQYLQLEFKQKFDEFDVKPTIFSFNELRTATRDFHSDMKLGQGGYGAVYKGVFPNGNVVAVKQLFIKTAQGLDEFSNEVVLITGMKHRNLVNLKGCCLREHQRLLVYEYVDNYDVDQVLLGSTRRQAVNWPVRLKICLGVARGLHYLHALAHPRVIHRDIKASNVLLDKNLEPKIADFGLALLFPDEESHIMTIHVAGTKGYLAPEYASLGQLSDKVDVYSFGVLCLEIISGRRNIDETKPLEQIYLTKYAWQLHEENRLLDLVDPTLHLTEDETRDVQRVINVCLLCINNASEKRPTMARIVSILQSDTESEIQVLGEESEPSYRFRKKSVNYTSSELESVLEEGSSSNNGAANGEHHEKSQQPRREDDLSVAVELSAVRAR</sequence>
<keyword evidence="2" id="KW-0723">Serine/threonine-protein kinase</keyword>
<evidence type="ECO:0000313" key="19">
    <source>
        <dbReference type="Proteomes" id="UP000822688"/>
    </source>
</evidence>
<dbReference type="PROSITE" id="PS50011">
    <property type="entry name" value="PROTEIN_KINASE_DOM"/>
    <property type="match status" value="1"/>
</dbReference>
<evidence type="ECO:0000256" key="14">
    <source>
        <dbReference type="PROSITE-ProRule" id="PRU10141"/>
    </source>
</evidence>
<evidence type="ECO:0000256" key="15">
    <source>
        <dbReference type="SAM" id="MobiDB-lite"/>
    </source>
</evidence>
<dbReference type="Pfam" id="PF00560">
    <property type="entry name" value="LRR_1"/>
    <property type="match status" value="2"/>
</dbReference>
<keyword evidence="7" id="KW-0677">Repeat</keyword>
<evidence type="ECO:0000256" key="3">
    <source>
        <dbReference type="ARBA" id="ARBA00022614"/>
    </source>
</evidence>
<feature type="compositionally biased region" description="Low complexity" evidence="15">
    <location>
        <begin position="811"/>
        <end position="825"/>
    </location>
</feature>
<gene>
    <name evidence="18" type="ORF">KC19_3G217200</name>
</gene>
<comment type="caution">
    <text evidence="18">The sequence shown here is derived from an EMBL/GenBank/DDBJ whole genome shotgun (WGS) entry which is preliminary data.</text>
</comment>
<evidence type="ECO:0000256" key="7">
    <source>
        <dbReference type="ARBA" id="ARBA00022737"/>
    </source>
</evidence>
<dbReference type="InterPro" id="IPR008271">
    <property type="entry name" value="Ser/Thr_kinase_AS"/>
</dbReference>
<keyword evidence="4" id="KW-0808">Transferase</keyword>
<protein>
    <recommendedName>
        <fullName evidence="17">Protein kinase domain-containing protein</fullName>
    </recommendedName>
</protein>
<evidence type="ECO:0000256" key="13">
    <source>
        <dbReference type="ARBA" id="ARBA00023180"/>
    </source>
</evidence>
<dbReference type="Pfam" id="PF00069">
    <property type="entry name" value="Pkinase"/>
    <property type="match status" value="1"/>
</dbReference>
<dbReference type="InterPro" id="IPR017441">
    <property type="entry name" value="Protein_kinase_ATP_BS"/>
</dbReference>
<evidence type="ECO:0000256" key="10">
    <source>
        <dbReference type="ARBA" id="ARBA00022840"/>
    </source>
</evidence>
<feature type="compositionally biased region" description="Basic and acidic residues" evidence="15">
    <location>
        <begin position="829"/>
        <end position="843"/>
    </location>
</feature>
<dbReference type="GO" id="GO:0005524">
    <property type="term" value="F:ATP binding"/>
    <property type="evidence" value="ECO:0007669"/>
    <property type="project" value="UniProtKB-UniRule"/>
</dbReference>
<keyword evidence="13" id="KW-0325">Glycoprotein</keyword>
<comment type="subcellular location">
    <subcellularLocation>
        <location evidence="1">Membrane</location>
        <topology evidence="1">Single-pass type I membrane protein</topology>
    </subcellularLocation>
</comment>
<evidence type="ECO:0000259" key="17">
    <source>
        <dbReference type="PROSITE" id="PS50011"/>
    </source>
</evidence>
<evidence type="ECO:0000256" key="6">
    <source>
        <dbReference type="ARBA" id="ARBA00022729"/>
    </source>
</evidence>
<feature type="domain" description="Protein kinase" evidence="17">
    <location>
        <begin position="507"/>
        <end position="787"/>
    </location>
</feature>
<keyword evidence="11 16" id="KW-1133">Transmembrane helix</keyword>
<dbReference type="SUPFAM" id="SSF56112">
    <property type="entry name" value="Protein kinase-like (PK-like)"/>
    <property type="match status" value="1"/>
</dbReference>
<evidence type="ECO:0000256" key="16">
    <source>
        <dbReference type="SAM" id="Phobius"/>
    </source>
</evidence>
<dbReference type="InterPro" id="IPR051824">
    <property type="entry name" value="LRR_Rcpt-Like_S/T_Kinase"/>
</dbReference>
<dbReference type="GO" id="GO:0004674">
    <property type="term" value="F:protein serine/threonine kinase activity"/>
    <property type="evidence" value="ECO:0007669"/>
    <property type="project" value="UniProtKB-KW"/>
</dbReference>
<keyword evidence="8 14" id="KW-0547">Nucleotide-binding</keyword>
<evidence type="ECO:0000256" key="5">
    <source>
        <dbReference type="ARBA" id="ARBA00022692"/>
    </source>
</evidence>
<evidence type="ECO:0000256" key="8">
    <source>
        <dbReference type="ARBA" id="ARBA00022741"/>
    </source>
</evidence>
<keyword evidence="5 16" id="KW-0812">Transmembrane</keyword>
<dbReference type="PANTHER" id="PTHR48006:SF34">
    <property type="entry name" value="OS08G0203700 PROTEIN"/>
    <property type="match status" value="1"/>
</dbReference>
<dbReference type="InterPro" id="IPR001611">
    <property type="entry name" value="Leu-rich_rpt"/>
</dbReference>
<dbReference type="FunFam" id="3.30.200.20:FF:000415">
    <property type="entry name" value="receptor-like serine/threonine-protein kinase NCRK"/>
    <property type="match status" value="1"/>
</dbReference>
<evidence type="ECO:0000256" key="11">
    <source>
        <dbReference type="ARBA" id="ARBA00022989"/>
    </source>
</evidence>
<dbReference type="Gene3D" id="3.30.200.20">
    <property type="entry name" value="Phosphorylase Kinase, domain 1"/>
    <property type="match status" value="1"/>
</dbReference>
<dbReference type="InterPro" id="IPR000719">
    <property type="entry name" value="Prot_kinase_dom"/>
</dbReference>
<feature type="binding site" evidence="14">
    <location>
        <position position="535"/>
    </location>
    <ligand>
        <name>ATP</name>
        <dbReference type="ChEBI" id="CHEBI:30616"/>
    </ligand>
</feature>
<dbReference type="SMART" id="SM00220">
    <property type="entry name" value="S_TKc"/>
    <property type="match status" value="1"/>
</dbReference>
<name>A0A8T0INI7_CERPU</name>
<dbReference type="PROSITE" id="PS00108">
    <property type="entry name" value="PROTEIN_KINASE_ST"/>
    <property type="match status" value="1"/>
</dbReference>
<evidence type="ECO:0000256" key="2">
    <source>
        <dbReference type="ARBA" id="ARBA00022527"/>
    </source>
</evidence>
<dbReference type="AlphaFoldDB" id="A0A8T0INI7"/>
<organism evidence="18 19">
    <name type="scientific">Ceratodon purpureus</name>
    <name type="common">Fire moss</name>
    <name type="synonym">Dicranum purpureum</name>
    <dbReference type="NCBI Taxonomy" id="3225"/>
    <lineage>
        <taxon>Eukaryota</taxon>
        <taxon>Viridiplantae</taxon>
        <taxon>Streptophyta</taxon>
        <taxon>Embryophyta</taxon>
        <taxon>Bryophyta</taxon>
        <taxon>Bryophytina</taxon>
        <taxon>Bryopsida</taxon>
        <taxon>Dicranidae</taxon>
        <taxon>Pseudoditrichales</taxon>
        <taxon>Ditrichaceae</taxon>
        <taxon>Ceratodon</taxon>
    </lineage>
</organism>
<keyword evidence="3" id="KW-0433">Leucine-rich repeat</keyword>
<keyword evidence="6" id="KW-0732">Signal</keyword>
<dbReference type="SUPFAM" id="SSF52058">
    <property type="entry name" value="L domain-like"/>
    <property type="match status" value="1"/>
</dbReference>
<proteinExistence type="predicted"/>
<feature type="transmembrane region" description="Helical" evidence="16">
    <location>
        <begin position="443"/>
        <end position="468"/>
    </location>
</feature>
<dbReference type="PROSITE" id="PS00107">
    <property type="entry name" value="PROTEIN_KINASE_ATP"/>
    <property type="match status" value="1"/>
</dbReference>